<keyword evidence="9" id="KW-0234">DNA repair</keyword>
<dbReference type="CDD" id="cd00078">
    <property type="entry name" value="HECTc"/>
    <property type="match status" value="1"/>
</dbReference>
<dbReference type="InterPro" id="IPR011989">
    <property type="entry name" value="ARM-like"/>
</dbReference>
<feature type="region of interest" description="Disordered" evidence="13">
    <location>
        <begin position="1279"/>
        <end position="1313"/>
    </location>
</feature>
<evidence type="ECO:0000256" key="11">
    <source>
        <dbReference type="PROSITE-ProRule" id="PRU00104"/>
    </source>
</evidence>
<feature type="compositionally biased region" description="Low complexity" evidence="13">
    <location>
        <begin position="219"/>
        <end position="232"/>
    </location>
</feature>
<feature type="compositionally biased region" description="Low complexity" evidence="13">
    <location>
        <begin position="91"/>
        <end position="108"/>
    </location>
</feature>
<comment type="similarity">
    <text evidence="4 12">Belongs to the UPL family. K-HECT subfamily.</text>
</comment>
<feature type="compositionally biased region" description="Low complexity" evidence="13">
    <location>
        <begin position="1212"/>
        <end position="1246"/>
    </location>
</feature>
<feature type="domain" description="WWE" evidence="15">
    <location>
        <begin position="887"/>
        <end position="963"/>
    </location>
</feature>
<feature type="compositionally biased region" description="Polar residues" evidence="13">
    <location>
        <begin position="1422"/>
        <end position="1446"/>
    </location>
</feature>
<keyword evidence="10" id="KW-0539">Nucleus</keyword>
<comment type="catalytic activity">
    <reaction evidence="1 12">
        <text>S-ubiquitinyl-[E2 ubiquitin-conjugating enzyme]-L-cysteine + [acceptor protein]-L-lysine = [E2 ubiquitin-conjugating enzyme]-L-cysteine + N(6)-ubiquitinyl-[acceptor protein]-L-lysine.</text>
        <dbReference type="EC" id="2.3.2.26"/>
    </reaction>
</comment>
<comment type="subcellular location">
    <subcellularLocation>
        <location evidence="2">Nucleus</location>
        <location evidence="2">Nucleoplasm</location>
    </subcellularLocation>
</comment>
<evidence type="ECO:0000256" key="1">
    <source>
        <dbReference type="ARBA" id="ARBA00000885"/>
    </source>
</evidence>
<dbReference type="Gene3D" id="3.30.720.50">
    <property type="match status" value="1"/>
</dbReference>
<dbReference type="SMART" id="SM00678">
    <property type="entry name" value="WWE"/>
    <property type="match status" value="1"/>
</dbReference>
<dbReference type="InterPro" id="IPR045322">
    <property type="entry name" value="HECTD1/TRIP12-like"/>
</dbReference>
<dbReference type="InterPro" id="IPR035983">
    <property type="entry name" value="Hect_E3_ubiquitin_ligase"/>
</dbReference>
<dbReference type="Pfam" id="PF00632">
    <property type="entry name" value="HECT"/>
    <property type="match status" value="1"/>
</dbReference>
<feature type="compositionally biased region" description="Basic and acidic residues" evidence="13">
    <location>
        <begin position="1301"/>
        <end position="1310"/>
    </location>
</feature>
<feature type="region of interest" description="Disordered" evidence="13">
    <location>
        <begin position="1212"/>
        <end position="1260"/>
    </location>
</feature>
<dbReference type="GO" id="GO:0000209">
    <property type="term" value="P:protein polyubiquitination"/>
    <property type="evidence" value="ECO:0007669"/>
    <property type="project" value="TreeGrafter"/>
</dbReference>
<dbReference type="InterPro" id="IPR057948">
    <property type="entry name" value="TPR_TRIP12_N"/>
</dbReference>
<feature type="compositionally biased region" description="Polar residues" evidence="13">
    <location>
        <begin position="233"/>
        <end position="249"/>
    </location>
</feature>
<feature type="region of interest" description="Disordered" evidence="13">
    <location>
        <begin position="1422"/>
        <end position="1459"/>
    </location>
</feature>
<dbReference type="Proteomes" id="UP000494165">
    <property type="component" value="Unassembled WGS sequence"/>
</dbReference>
<feature type="compositionally biased region" description="Low complexity" evidence="13">
    <location>
        <begin position="1"/>
        <end position="21"/>
    </location>
</feature>
<dbReference type="Gene3D" id="3.90.1750.10">
    <property type="entry name" value="Hect, E3 ligase catalytic domains"/>
    <property type="match status" value="1"/>
</dbReference>
<dbReference type="Pfam" id="PF02825">
    <property type="entry name" value="WWE"/>
    <property type="match status" value="1"/>
</dbReference>
<dbReference type="InterPro" id="IPR004170">
    <property type="entry name" value="WWE_dom"/>
</dbReference>
<dbReference type="SUPFAM" id="SSF56204">
    <property type="entry name" value="Hect, E3 ligase catalytic domain"/>
    <property type="match status" value="1"/>
</dbReference>
<protein>
    <recommendedName>
        <fullName evidence="12">E3 ubiquitin-protein ligase</fullName>
        <ecNumber evidence="12">2.3.2.26</ecNumber>
    </recommendedName>
</protein>
<feature type="compositionally biased region" description="Low complexity" evidence="13">
    <location>
        <begin position="1279"/>
        <end position="1298"/>
    </location>
</feature>
<dbReference type="PROSITE" id="PS50918">
    <property type="entry name" value="WWE"/>
    <property type="match status" value="1"/>
</dbReference>
<feature type="compositionally biased region" description="Low complexity" evidence="13">
    <location>
        <begin position="426"/>
        <end position="439"/>
    </location>
</feature>
<dbReference type="Gene3D" id="3.30.2160.10">
    <property type="entry name" value="Hect, E3 ligase catalytic domain"/>
    <property type="match status" value="1"/>
</dbReference>
<dbReference type="InterPro" id="IPR000569">
    <property type="entry name" value="HECT_dom"/>
</dbReference>
<feature type="region of interest" description="Disordered" evidence="13">
    <location>
        <begin position="1"/>
        <end position="439"/>
    </location>
</feature>
<dbReference type="GO" id="GO:0043161">
    <property type="term" value="P:proteasome-mediated ubiquitin-dependent protein catabolic process"/>
    <property type="evidence" value="ECO:0007669"/>
    <property type="project" value="TreeGrafter"/>
</dbReference>
<dbReference type="Pfam" id="PF25579">
    <property type="entry name" value="TPR_TRIP12_N"/>
    <property type="match status" value="1"/>
</dbReference>
<dbReference type="InterPro" id="IPR016024">
    <property type="entry name" value="ARM-type_fold"/>
</dbReference>
<feature type="compositionally biased region" description="Low complexity" evidence="13">
    <location>
        <begin position="357"/>
        <end position="406"/>
    </location>
</feature>
<evidence type="ECO:0000256" key="10">
    <source>
        <dbReference type="ARBA" id="ARBA00023242"/>
    </source>
</evidence>
<evidence type="ECO:0000313" key="17">
    <source>
        <dbReference type="Proteomes" id="UP000494165"/>
    </source>
</evidence>
<feature type="domain" description="HECT" evidence="14">
    <location>
        <begin position="1914"/>
        <end position="2277"/>
    </location>
</feature>
<evidence type="ECO:0000256" key="6">
    <source>
        <dbReference type="ARBA" id="ARBA00022679"/>
    </source>
</evidence>
<dbReference type="OrthoDB" id="271273at2759"/>
<feature type="region of interest" description="Disordered" evidence="13">
    <location>
        <begin position="1159"/>
        <end position="1199"/>
    </location>
</feature>
<evidence type="ECO:0000256" key="9">
    <source>
        <dbReference type="ARBA" id="ARBA00023204"/>
    </source>
</evidence>
<feature type="compositionally biased region" description="Low complexity" evidence="13">
    <location>
        <begin position="163"/>
        <end position="184"/>
    </location>
</feature>
<feature type="region of interest" description="Disordered" evidence="13">
    <location>
        <begin position="1100"/>
        <end position="1121"/>
    </location>
</feature>
<keyword evidence="17" id="KW-1185">Reference proteome</keyword>
<reference evidence="16 17" key="1">
    <citation type="submission" date="2020-04" db="EMBL/GenBank/DDBJ databases">
        <authorList>
            <person name="Alioto T."/>
            <person name="Alioto T."/>
            <person name="Gomez Garrido J."/>
        </authorList>
    </citation>
    <scope>NUCLEOTIDE SEQUENCE [LARGE SCALE GENOMIC DNA]</scope>
</reference>
<dbReference type="InterPro" id="IPR037197">
    <property type="entry name" value="WWE_dom_sf"/>
</dbReference>
<dbReference type="EMBL" id="CADEPI010000026">
    <property type="protein sequence ID" value="CAB3366686.1"/>
    <property type="molecule type" value="Genomic_DNA"/>
</dbReference>
<keyword evidence="8 11" id="KW-0833">Ubl conjugation pathway</keyword>
<feature type="compositionally biased region" description="Low complexity" evidence="13">
    <location>
        <begin position="69"/>
        <end position="78"/>
    </location>
</feature>
<feature type="active site" description="Glycyl thioester intermediate" evidence="11">
    <location>
        <position position="2245"/>
    </location>
</feature>
<evidence type="ECO:0000313" key="16">
    <source>
        <dbReference type="EMBL" id="CAB3366686.1"/>
    </source>
</evidence>
<dbReference type="SUPFAM" id="SSF48371">
    <property type="entry name" value="ARM repeat"/>
    <property type="match status" value="1"/>
</dbReference>
<feature type="compositionally biased region" description="Pro residues" evidence="13">
    <location>
        <begin position="271"/>
        <end position="281"/>
    </location>
</feature>
<dbReference type="EC" id="2.3.2.26" evidence="12"/>
<keyword evidence="5" id="KW-0597">Phosphoprotein</keyword>
<feature type="compositionally biased region" description="Low complexity" evidence="13">
    <location>
        <begin position="1107"/>
        <end position="1119"/>
    </location>
</feature>
<accession>A0A8S1CBI8</accession>
<dbReference type="InterPro" id="IPR018123">
    <property type="entry name" value="WWE-dom_subgr"/>
</dbReference>
<dbReference type="Gene3D" id="3.30.2410.10">
    <property type="entry name" value="Hect, E3 ligase catalytic domain"/>
    <property type="match status" value="1"/>
</dbReference>
<evidence type="ECO:0000256" key="12">
    <source>
        <dbReference type="RuleBase" id="RU369009"/>
    </source>
</evidence>
<comment type="caution">
    <text evidence="16">The sequence shown here is derived from an EMBL/GenBank/DDBJ whole genome shotgun (WGS) entry which is preliminary data.</text>
</comment>
<feature type="compositionally biased region" description="Low complexity" evidence="13">
    <location>
        <begin position="1694"/>
        <end position="1707"/>
    </location>
</feature>
<dbReference type="FunFam" id="3.30.2160.10:FF:000013">
    <property type="entry name" value="E3 ubiquitin-protein ligase TRIP12 isoform X1"/>
    <property type="match status" value="1"/>
</dbReference>
<evidence type="ECO:0000256" key="7">
    <source>
        <dbReference type="ARBA" id="ARBA00022763"/>
    </source>
</evidence>
<evidence type="ECO:0000256" key="3">
    <source>
        <dbReference type="ARBA" id="ARBA00004906"/>
    </source>
</evidence>
<evidence type="ECO:0000256" key="8">
    <source>
        <dbReference type="ARBA" id="ARBA00022786"/>
    </source>
</evidence>
<feature type="compositionally biased region" description="Low complexity" evidence="13">
    <location>
        <begin position="1187"/>
        <end position="1199"/>
    </location>
</feature>
<sequence length="2334" mass="250471">MAEQPSRSWSSGGSAATSSWSVGGGAAGASSAQQTGHQQQHGSRPAVPSSESPSRGQHCRKRSLAEKQAAASTASSTASKKEDPGGKRGRAAAPATSSASRRSSSRGSKTAPAPSADQSSSHTGDKSRAKASKSKKALTKKSHASSTSLTQPGKHCTGAYPKTKLSSSATATSTSQSDAPSTTTERNRRAVTIASSAATNSTVALRKLLSSDSSRKRGLSTNSLGSTSSLTSQPVSKKSTPQVPNQTAPTRKYPLRNQVRLLPGSQEPVPLEVPVPPPEYYPPTVHRRSFSAGSAKSRSNSRGRTRASIASPYLASYESTASEKHHKSSKVGPQPSQQQQQQQSGGSKDNLRRSSRSKTTTGSCASSSGRRTSRGGTKLPLASSSQSTSSAAPGPSSSSSSSHPPAGDNSVIMNASSGGDSGGWEGLAEAAASSAARATSPPLLPPLLSASSSGGPSLLATAATAGSAQQGGAASASSAAAAAATAAAAADSESDDSEVGLSCTSTSTMLLQSNSSGSSSQLLARTASSVGRLQALLESRGLPPHLFGALGPRMQHLLNRGGIGVSGGSSSSNSKVQQLLTGLQSTDETVQLSAVIEMCQTLVMGNEDTLAGFPIKQVVPALINLLSMEHNFDMMNHACRALTYMMEALPRSSVVVVDAVPCFLEKLQVIQCMDVAEQSLTALEMLSRRHGKAILQARGVSSCLMYLDFFSINAQRAALATTSNCCMNLHQDEFQLVSDSLPVLASRLTQQDKKSIESVCLAFSRLVDSFQLDASRLQTIASTELLANLQRILVVSPQIISTGTFITVLRMLSVMCANCPCLARELLRHNVADTLLFLLTGNATTVSNNEDVELVTRSPQELYEITCLIGELMPRLPTDGLFSVDSLIERPVPVAQDAVTWQWRDDRELWHSYNSMDSRIIEAAHQAGEDEISLSTLGRTYTIDFHAMQQINEDTGTSRPVMRRVLPVGGLGGATGTPGSPDVKMDADSEEDRELAAGFIRSLFSVLYEVYSSSAGPAVRCKCLKALLRMVHFASANLLKEVLRNQVVSSHLAGMLASQDLRIMVGALQMAYLLMAKLPAEFGVHFRREGVMHQIRHLADSPLPQTPGAGSSNSASPAGEKLNKISAPTELQSLVARNLMEPLDSEVAAQPSGNIVLGDVLKRRKPGGKRCSGATSSRKARQDDVASSSSSVPSSSFQSNVPSGYFKVKPFSGNSPSSSGSNRTGTPSSIASSSSNSSPDPFSLLSSGGGSGSGTPSRSRFSGAKASFLASLNPARWGRSTASMGSSTASASSAFGATHNGHSDHRHKDNSISNLNKSCSVGGIAAGNKEKARTWVREQAQKFVAMYFDNDETNGAHPALNVLSKLTQAIERLQSQPWQGDVALAELKDIVLTSDISPFEVNHSGLINALLHYLTFDPNQEAQAHPQSQLQVMQSTSQNNNNNIEVDTSEDSLDQKPHPPRDLKLRVFLNVFASCPKDAEWQEMPSDAGTIAAFSALVAKLGGCIAQLEQFPVKVHDLPTGTSAGRAGGTSALKFFNTHQLKCNLQRHPSCNSLKQWKGGTVKIDPLALVQAIERYLVVRGYGRIREKDTADSDDETEEDIDDTLAAVVISQTNARHKLQFLIGDNPLPYNMTVYQAVRQFSNNPAFANDQSETDTDSEVPLGNAGLWVQTHTIYYRPAPEEGPSVPSSSRTGSQPLASTSSATPSSGHHRKGKSSSKSSSRRSKESGLRPPACPLSQFLHPRLPDNVTINDASLDVLCLLRVLHALSRYWGTLYQLPFSKSLLPQQEFISNKISAKASRQLQDPLVIMTGNLPAWLQQVASACPFLFPFEVRQLLFYATSFDRDRALQRLLEASPELNSAEAHERVTPRLDRRKRTVSRSDILRQAEQVVQDLATSRALLEVQYENEVGTGLGPTLEFYALVSRELQRADLELWLGEAVSGGVDGQTQYVHSATGLFPMPLSKNAKVVQLARIKAKYRFLGRLMAKAVMDSRMLDMPFSQTLYRVLLGEQSMLSLPDLAFVTPSVHTTLARLQPLARQYANIDKDSALSAMQRKESQEKLTLDGCPVADLGLDFTLPGYPNVELKKGGKDANVTIHNLDLYIKLVCHWFLNEGINKQVEALRDGFEAVFPLEHLRLFYPEELEAVFCGSPMGPAGTGSWDIKTLMECCRPDHGFTPDSRAIRFLFEILSSYNQEEQRKFLQFVTGSPRLPVGGFKSLNPPLTVVRKTLEGNMDPDDFLPSVMTCVNYLKLPDYSSIEVMRAKLQTGRKIQKTFHLYSEVNSSFLSPPSLACHHGISILLSVCLSLCPKDLPLCFSFFSAFGFHLVKGCMIMSN</sequence>
<name>A0A8S1CBI8_9INSE</name>
<keyword evidence="6 12" id="KW-0808">Transferase</keyword>
<feature type="compositionally biased region" description="Low complexity" evidence="13">
    <location>
        <begin position="28"/>
        <end position="44"/>
    </location>
</feature>
<feature type="compositionally biased region" description="Basic residues" evidence="13">
    <location>
        <begin position="129"/>
        <end position="143"/>
    </location>
</feature>
<dbReference type="FunFam" id="3.30.720.50:FF:000001">
    <property type="entry name" value="E3 ubiquitin-protein ligase TRIP12 isoform X1"/>
    <property type="match status" value="1"/>
</dbReference>
<feature type="region of interest" description="Disordered" evidence="13">
    <location>
        <begin position="1678"/>
        <end position="1734"/>
    </location>
</feature>
<dbReference type="Gene3D" id="1.25.10.10">
    <property type="entry name" value="Leucine-rich Repeat Variant"/>
    <property type="match status" value="1"/>
</dbReference>
<dbReference type="GO" id="GO:0008270">
    <property type="term" value="F:zinc ion binding"/>
    <property type="evidence" value="ECO:0007669"/>
    <property type="project" value="InterPro"/>
</dbReference>
<evidence type="ECO:0000259" key="14">
    <source>
        <dbReference type="PROSITE" id="PS50237"/>
    </source>
</evidence>
<feature type="compositionally biased region" description="Low complexity" evidence="13">
    <location>
        <begin position="332"/>
        <end position="347"/>
    </location>
</feature>
<evidence type="ECO:0000256" key="5">
    <source>
        <dbReference type="ARBA" id="ARBA00022553"/>
    </source>
</evidence>
<dbReference type="GO" id="GO:0016607">
    <property type="term" value="C:nuclear speck"/>
    <property type="evidence" value="ECO:0007669"/>
    <property type="project" value="TreeGrafter"/>
</dbReference>
<comment type="pathway">
    <text evidence="3 12">Protein modification; protein ubiquitination.</text>
</comment>
<dbReference type="PROSITE" id="PS50237">
    <property type="entry name" value="HECT"/>
    <property type="match status" value="1"/>
</dbReference>
<gene>
    <name evidence="16" type="ORF">CLODIP_2_CD15954</name>
</gene>
<dbReference type="SUPFAM" id="SSF117839">
    <property type="entry name" value="WWE domain"/>
    <property type="match status" value="1"/>
</dbReference>
<organism evidence="16 17">
    <name type="scientific">Cloeon dipterum</name>
    <dbReference type="NCBI Taxonomy" id="197152"/>
    <lineage>
        <taxon>Eukaryota</taxon>
        <taxon>Metazoa</taxon>
        <taxon>Ecdysozoa</taxon>
        <taxon>Arthropoda</taxon>
        <taxon>Hexapoda</taxon>
        <taxon>Insecta</taxon>
        <taxon>Pterygota</taxon>
        <taxon>Palaeoptera</taxon>
        <taxon>Ephemeroptera</taxon>
        <taxon>Pisciforma</taxon>
        <taxon>Baetidae</taxon>
        <taxon>Cloeon</taxon>
    </lineage>
</organism>
<evidence type="ECO:0000256" key="2">
    <source>
        <dbReference type="ARBA" id="ARBA00004642"/>
    </source>
</evidence>
<feature type="compositionally biased region" description="Polar residues" evidence="13">
    <location>
        <begin position="193"/>
        <end position="203"/>
    </location>
</feature>
<evidence type="ECO:0000256" key="13">
    <source>
        <dbReference type="SAM" id="MobiDB-lite"/>
    </source>
</evidence>
<evidence type="ECO:0000259" key="15">
    <source>
        <dbReference type="PROSITE" id="PS50918"/>
    </source>
</evidence>
<proteinExistence type="inferred from homology"/>
<dbReference type="PANTHER" id="PTHR45670:SF13">
    <property type="entry name" value="E3 UBIQUITIN-PROTEIN LIGASE TRIP12"/>
    <property type="match status" value="1"/>
</dbReference>
<dbReference type="GO" id="GO:0006281">
    <property type="term" value="P:DNA repair"/>
    <property type="evidence" value="ECO:0007669"/>
    <property type="project" value="UniProtKB-KW"/>
</dbReference>
<dbReference type="FunFam" id="3.30.2410.10:FF:000005">
    <property type="entry name" value="E3 ubiquitin-protein ligase TRIP12 isoform X1"/>
    <property type="match status" value="1"/>
</dbReference>
<dbReference type="GO" id="GO:0009966">
    <property type="term" value="P:regulation of signal transduction"/>
    <property type="evidence" value="ECO:0007669"/>
    <property type="project" value="UniProtKB-ARBA"/>
</dbReference>
<keyword evidence="7" id="KW-0227">DNA damage</keyword>
<dbReference type="PANTHER" id="PTHR45670">
    <property type="entry name" value="E3 UBIQUITIN-PROTEIN LIGASE TRIP12"/>
    <property type="match status" value="1"/>
</dbReference>
<evidence type="ECO:0000256" key="4">
    <source>
        <dbReference type="ARBA" id="ARBA00006331"/>
    </source>
</evidence>
<dbReference type="GO" id="GO:0061630">
    <property type="term" value="F:ubiquitin protein ligase activity"/>
    <property type="evidence" value="ECO:0007669"/>
    <property type="project" value="UniProtKB-UniRule"/>
</dbReference>
<dbReference type="SMART" id="SM00119">
    <property type="entry name" value="HECTc"/>
    <property type="match status" value="1"/>
</dbReference>